<reference evidence="4 8" key="2">
    <citation type="journal article" date="2017" name="Emerg. Infect. Dis.">
        <title>Carbapenemase VCC-1-Producing Vibrio cholerae in Coastal Waters of Germany.</title>
        <authorList>
            <person name="Hammerl J.A."/>
            <person name="Jackel C."/>
            <person name="Bortolaia V."/>
            <person name="Schwartz K."/>
            <person name="Bier N."/>
            <person name="Hendriksen R.S."/>
            <person name="Guerra B."/>
            <person name="Strauch E."/>
        </authorList>
    </citation>
    <scope>NUCLEOTIDE SEQUENCE [LARGE SCALE GENOMIC DNA]</scope>
    <source>
        <strain evidence="4 8">VN-2825</strain>
    </source>
</reference>
<evidence type="ECO:0000313" key="6">
    <source>
        <dbReference type="Proteomes" id="UP000044806"/>
    </source>
</evidence>
<gene>
    <name evidence="4" type="ORF">BC353_02885</name>
    <name evidence="1" type="ORF">ERS013165_02262</name>
    <name evidence="3" type="ORF">ERS013200_03484</name>
    <name evidence="2" type="ORF">ERS013201_01986</name>
</gene>
<evidence type="ECO:0000313" key="8">
    <source>
        <dbReference type="Proteomes" id="UP000266701"/>
    </source>
</evidence>
<evidence type="ECO:0000313" key="1">
    <source>
        <dbReference type="EMBL" id="CSA72315.1"/>
    </source>
</evidence>
<dbReference type="AlphaFoldDB" id="A0A085S8M2"/>
<dbReference type="Proteomes" id="UP000044806">
    <property type="component" value="Unassembled WGS sequence"/>
</dbReference>
<dbReference type="Proteomes" id="UP000046067">
    <property type="component" value="Unassembled WGS sequence"/>
</dbReference>
<reference evidence="5 6" key="1">
    <citation type="submission" date="2015-07" db="EMBL/GenBank/DDBJ databases">
        <authorList>
            <consortium name="Pathogen Informatics"/>
        </authorList>
    </citation>
    <scope>NUCLEOTIDE SEQUENCE [LARGE SCALE GENOMIC DNA]</scope>
    <source>
        <strain evidence="3 5">A316</strain>
        <strain evidence="2 7">A325</strain>
        <strain evidence="1 6">A51</strain>
    </source>
</reference>
<evidence type="ECO:0000313" key="3">
    <source>
        <dbReference type="EMBL" id="CSD19387.1"/>
    </source>
</evidence>
<name>A0A085S8M2_VIBCL</name>
<dbReference type="EMBL" id="CWQY01000035">
    <property type="protein sequence ID" value="CSD19387.1"/>
    <property type="molecule type" value="Genomic_DNA"/>
</dbReference>
<accession>A0A085S8M2</accession>
<dbReference type="EMBL" id="CWOW01000011">
    <property type="protein sequence ID" value="CSA72315.1"/>
    <property type="molecule type" value="Genomic_DNA"/>
</dbReference>
<organism evidence="4 8">
    <name type="scientific">Vibrio cholerae</name>
    <dbReference type="NCBI Taxonomy" id="666"/>
    <lineage>
        <taxon>Bacteria</taxon>
        <taxon>Pseudomonadati</taxon>
        <taxon>Pseudomonadota</taxon>
        <taxon>Gammaproteobacteria</taxon>
        <taxon>Vibrionales</taxon>
        <taxon>Vibrionaceae</taxon>
        <taxon>Vibrio</taxon>
    </lineage>
</organism>
<evidence type="ECO:0000313" key="7">
    <source>
        <dbReference type="Proteomes" id="UP000046067"/>
    </source>
</evidence>
<dbReference type="KEGG" id="vcq:EN18_06075"/>
<dbReference type="EMBL" id="CWQJ01000010">
    <property type="protein sequence ID" value="CSC17957.1"/>
    <property type="molecule type" value="Genomic_DNA"/>
</dbReference>
<dbReference type="Proteomes" id="UP000041770">
    <property type="component" value="Unassembled WGS sequence"/>
</dbReference>
<sequence length="79" mass="9045">MCCRSNNDNGGDYLIPELAVQVLALIRINLADKFAFLLAILRMQIGKIDQNVAKTFHPLEHRRTMRPKIGPIHHKRKLA</sequence>
<protein>
    <submittedName>
        <fullName evidence="4">Uncharacterized protein</fullName>
    </submittedName>
</protein>
<evidence type="ECO:0000313" key="4">
    <source>
        <dbReference type="EMBL" id="RGP89141.1"/>
    </source>
</evidence>
<evidence type="ECO:0000313" key="5">
    <source>
        <dbReference type="Proteomes" id="UP000041770"/>
    </source>
</evidence>
<dbReference type="EMBL" id="MCBA01000110">
    <property type="protein sequence ID" value="RGP89141.1"/>
    <property type="molecule type" value="Genomic_DNA"/>
</dbReference>
<proteinExistence type="predicted"/>
<evidence type="ECO:0000313" key="2">
    <source>
        <dbReference type="EMBL" id="CSC17957.1"/>
    </source>
</evidence>
<dbReference type="Proteomes" id="UP000266701">
    <property type="component" value="Unassembled WGS sequence"/>
</dbReference>